<dbReference type="Gene3D" id="1.10.260.40">
    <property type="entry name" value="lambda repressor-like DNA-binding domains"/>
    <property type="match status" value="1"/>
</dbReference>
<evidence type="ECO:0000313" key="2">
    <source>
        <dbReference type="Proteomes" id="UP000233553"/>
    </source>
</evidence>
<accession>A0A2N0WBR2</accession>
<name>A0A2N0WBR2_9GAMM</name>
<dbReference type="InterPro" id="IPR010982">
    <property type="entry name" value="Lambda_DNA-bd_dom_sf"/>
</dbReference>
<comment type="caution">
    <text evidence="1">The sequence shown here is derived from an EMBL/GenBank/DDBJ whole genome shotgun (WGS) entry which is preliminary data.</text>
</comment>
<gene>
    <name evidence="1" type="ORF">CW311_17090</name>
</gene>
<evidence type="ECO:0000313" key="1">
    <source>
        <dbReference type="EMBL" id="PKF31951.1"/>
    </source>
</evidence>
<protein>
    <submittedName>
        <fullName evidence="1">Uncharacterized protein</fullName>
    </submittedName>
</protein>
<proteinExistence type="predicted"/>
<dbReference type="RefSeq" id="WP_101237276.1">
    <property type="nucleotide sequence ID" value="NZ_PISJ01000019.1"/>
</dbReference>
<dbReference type="Proteomes" id="UP000233553">
    <property type="component" value="Unassembled WGS sequence"/>
</dbReference>
<dbReference type="GO" id="GO:0003677">
    <property type="term" value="F:DNA binding"/>
    <property type="evidence" value="ECO:0007669"/>
    <property type="project" value="InterPro"/>
</dbReference>
<dbReference type="EMBL" id="PISJ01000019">
    <property type="protein sequence ID" value="PKF31951.1"/>
    <property type="molecule type" value="Genomic_DNA"/>
</dbReference>
<organism evidence="1 2">
    <name type="scientific">Acinetobacter proteolyticus</name>
    <dbReference type="NCBI Taxonomy" id="1776741"/>
    <lineage>
        <taxon>Bacteria</taxon>
        <taxon>Pseudomonadati</taxon>
        <taxon>Pseudomonadota</taxon>
        <taxon>Gammaproteobacteria</taxon>
        <taxon>Moraxellales</taxon>
        <taxon>Moraxellaceae</taxon>
        <taxon>Acinetobacter</taxon>
    </lineage>
</organism>
<reference evidence="1 2" key="1">
    <citation type="submission" date="2017-12" db="EMBL/GenBank/DDBJ databases">
        <title>Draft Genome sequences of multiple microbial strains isolated from spacecraft associated surfaces.</title>
        <authorList>
            <person name="Seuylemezian A."/>
            <person name="Vaishampayan P."/>
            <person name="Venkateswaran K."/>
        </authorList>
    </citation>
    <scope>NUCLEOTIDE SEQUENCE [LARGE SCALE GENOMIC DNA]</scope>
    <source>
        <strain evidence="1 2">2P01AA</strain>
    </source>
</reference>
<dbReference type="SUPFAM" id="SSF47413">
    <property type="entry name" value="lambda repressor-like DNA-binding domains"/>
    <property type="match status" value="1"/>
</dbReference>
<sequence>MSKVSIELSARARNAQSLILQSFAGVVNATLAEEIGFDGPWLSKFKNDKKINGLSDLETLCVLLDKLGLKVIPASYECYDKKFVEAIFFLARMQITHSADINDYQFASIAPRLAEFGY</sequence>
<dbReference type="AlphaFoldDB" id="A0A2N0WBR2"/>